<dbReference type="NCBIfam" id="NF033532">
    <property type="entry name" value="lone7para_assoc"/>
    <property type="match status" value="1"/>
</dbReference>
<dbReference type="EMBL" id="BOPA01000014">
    <property type="protein sequence ID" value="GIJ15273.1"/>
    <property type="molecule type" value="Genomic_DNA"/>
</dbReference>
<dbReference type="InterPro" id="IPR047659">
    <property type="entry name" value="T7SS_assoc"/>
</dbReference>
<accession>A0ABQ4IBZ2</accession>
<dbReference type="RefSeq" id="WP_204290784.1">
    <property type="nucleotide sequence ID" value="NZ_BAAAGZ010000009.1"/>
</dbReference>
<sequence length="179" mass="18578">MSGSDDTSVDRNWMLLLDSDWSPPSETDEQARAVPPVASIVGGWLVDDDGTVGAFEPNPLYLPADQDAPTGPVDAAAKLVADGQADPDLVLLALRDSLTEIAVDDEGRVIVAPAPDGVPCVLVATGAADRRRVQAAGWRQVSAVELVQLLPEEVDVLLNPGGSASMRLFAGALRAAVTG</sequence>
<keyword evidence="2" id="KW-1185">Reference proteome</keyword>
<gene>
    <name evidence="1" type="ORF">Vgi01_19570</name>
</gene>
<name>A0ABQ4IBZ2_9ACTN</name>
<protein>
    <recommendedName>
        <fullName evidence="3">Type VII secretion system-associated protein</fullName>
    </recommendedName>
</protein>
<evidence type="ECO:0000313" key="2">
    <source>
        <dbReference type="Proteomes" id="UP000647860"/>
    </source>
</evidence>
<reference evidence="1 2" key="1">
    <citation type="submission" date="2021-01" db="EMBL/GenBank/DDBJ databases">
        <title>Whole genome shotgun sequence of Verrucosispora gifhornensis NBRC 16317.</title>
        <authorList>
            <person name="Komaki H."/>
            <person name="Tamura T."/>
        </authorList>
    </citation>
    <scope>NUCLEOTIDE SEQUENCE [LARGE SCALE GENOMIC DNA]</scope>
    <source>
        <strain evidence="1 2">NBRC 16317</strain>
    </source>
</reference>
<comment type="caution">
    <text evidence="1">The sequence shown here is derived from an EMBL/GenBank/DDBJ whole genome shotgun (WGS) entry which is preliminary data.</text>
</comment>
<proteinExistence type="predicted"/>
<evidence type="ECO:0008006" key="3">
    <source>
        <dbReference type="Google" id="ProtNLM"/>
    </source>
</evidence>
<organism evidence="1 2">
    <name type="scientific">Micromonospora gifhornensis</name>
    <dbReference type="NCBI Taxonomy" id="84594"/>
    <lineage>
        <taxon>Bacteria</taxon>
        <taxon>Bacillati</taxon>
        <taxon>Actinomycetota</taxon>
        <taxon>Actinomycetes</taxon>
        <taxon>Micromonosporales</taxon>
        <taxon>Micromonosporaceae</taxon>
        <taxon>Micromonospora</taxon>
    </lineage>
</organism>
<evidence type="ECO:0000313" key="1">
    <source>
        <dbReference type="EMBL" id="GIJ15273.1"/>
    </source>
</evidence>
<dbReference type="Proteomes" id="UP000647860">
    <property type="component" value="Unassembled WGS sequence"/>
</dbReference>